<evidence type="ECO:0000256" key="1">
    <source>
        <dbReference type="ARBA" id="ARBA00006313"/>
    </source>
</evidence>
<dbReference type="Gene3D" id="3.90.56.10">
    <property type="entry name" value="Monooxygenase component MmoB/DmpM"/>
    <property type="match status" value="1"/>
</dbReference>
<dbReference type="InterPro" id="IPR036889">
    <property type="entry name" value="mOase_MmoB_DmpM_sf"/>
</dbReference>
<dbReference type="AlphaFoldDB" id="A0A254N450"/>
<dbReference type="GO" id="GO:0004497">
    <property type="term" value="F:monooxygenase activity"/>
    <property type="evidence" value="ECO:0007669"/>
    <property type="project" value="UniProtKB-KW"/>
</dbReference>
<dbReference type="InterPro" id="IPR003454">
    <property type="entry name" value="MOase_MmoB_DmpM"/>
</dbReference>
<dbReference type="OrthoDB" id="9805636at2"/>
<sequence length="101" mass="11176">MTTITAPAASRAPVFISLLSNEVSRCIVEAIVADNPEAVVAEFPAMVKVDAPGRIVIRRDSVEERLGRRWDVQELHLSLISLSGNIDETDDEFSLQWGRRA</sequence>
<reference evidence="2 3" key="1">
    <citation type="journal article" date="2007" name="Int. J. Syst. Evol. Microbiol.">
        <title>Description of Pelomonas aquatica sp. nov. and Pelomonas puraquae sp. nov., isolated from industrial and haemodialysis water.</title>
        <authorList>
            <person name="Gomila M."/>
            <person name="Bowien B."/>
            <person name="Falsen E."/>
            <person name="Moore E.R."/>
            <person name="Lalucat J."/>
        </authorList>
    </citation>
    <scope>NUCLEOTIDE SEQUENCE [LARGE SCALE GENOMIC DNA]</scope>
    <source>
        <strain evidence="2 3">CCUG 52769</strain>
    </source>
</reference>
<organism evidence="2 3">
    <name type="scientific">Roseateles puraquae</name>
    <dbReference type="NCBI Taxonomy" id="431059"/>
    <lineage>
        <taxon>Bacteria</taxon>
        <taxon>Pseudomonadati</taxon>
        <taxon>Pseudomonadota</taxon>
        <taxon>Betaproteobacteria</taxon>
        <taxon>Burkholderiales</taxon>
        <taxon>Sphaerotilaceae</taxon>
        <taxon>Roseateles</taxon>
    </lineage>
</organism>
<dbReference type="EMBL" id="NISI01000007">
    <property type="protein sequence ID" value="OWR02871.1"/>
    <property type="molecule type" value="Genomic_DNA"/>
</dbReference>
<accession>A0A254N450</accession>
<evidence type="ECO:0000313" key="2">
    <source>
        <dbReference type="EMBL" id="OWR02871.1"/>
    </source>
</evidence>
<gene>
    <name evidence="2" type="ORF">CDO81_18840</name>
</gene>
<evidence type="ECO:0000313" key="3">
    <source>
        <dbReference type="Proteomes" id="UP000197446"/>
    </source>
</evidence>
<protein>
    <submittedName>
        <fullName evidence="2">Monooxygenase</fullName>
    </submittedName>
</protein>
<comment type="caution">
    <text evidence="2">The sequence shown here is derived from an EMBL/GenBank/DDBJ whole genome shotgun (WGS) entry which is preliminary data.</text>
</comment>
<dbReference type="SUPFAM" id="SSF56029">
    <property type="entry name" value="Monooxygenase (hydroxylase) regulatory protein"/>
    <property type="match status" value="1"/>
</dbReference>
<keyword evidence="2" id="KW-0560">Oxidoreductase</keyword>
<comment type="similarity">
    <text evidence="1">Belongs to the TmoD/XamoD family.</text>
</comment>
<dbReference type="Pfam" id="PF02406">
    <property type="entry name" value="MmoB_DmpM"/>
    <property type="match status" value="1"/>
</dbReference>
<proteinExistence type="inferred from homology"/>
<keyword evidence="3" id="KW-1185">Reference proteome</keyword>
<name>A0A254N450_9BURK</name>
<dbReference type="RefSeq" id="WP_088484759.1">
    <property type="nucleotide sequence ID" value="NZ_NISI01000007.1"/>
</dbReference>
<dbReference type="Proteomes" id="UP000197446">
    <property type="component" value="Unassembled WGS sequence"/>
</dbReference>
<keyword evidence="2" id="KW-0503">Monooxygenase</keyword>